<evidence type="ECO:0000313" key="8">
    <source>
        <dbReference type="Proteomes" id="UP000247536"/>
    </source>
</evidence>
<dbReference type="Pfam" id="PF02311">
    <property type="entry name" value="AraC_binding"/>
    <property type="match status" value="1"/>
</dbReference>
<protein>
    <submittedName>
        <fullName evidence="7">AraC family transcriptional regulator</fullName>
    </submittedName>
</protein>
<dbReference type="PRINTS" id="PR00032">
    <property type="entry name" value="HTHARAC"/>
</dbReference>
<dbReference type="SUPFAM" id="SSF51182">
    <property type="entry name" value="RmlC-like cupins"/>
    <property type="match status" value="1"/>
</dbReference>
<organism evidence="7 8">
    <name type="scientific">Rhizobium wuzhouense</name>
    <dbReference type="NCBI Taxonomy" id="1986026"/>
    <lineage>
        <taxon>Bacteria</taxon>
        <taxon>Pseudomonadati</taxon>
        <taxon>Pseudomonadota</taxon>
        <taxon>Alphaproteobacteria</taxon>
        <taxon>Hyphomicrobiales</taxon>
        <taxon>Rhizobiaceae</taxon>
        <taxon>Rhizobium/Agrobacterium group</taxon>
        <taxon>Rhizobium</taxon>
    </lineage>
</organism>
<gene>
    <name evidence="7" type="ORF">DMY87_23150</name>
</gene>
<dbReference type="SUPFAM" id="SSF46689">
    <property type="entry name" value="Homeodomain-like"/>
    <property type="match status" value="1"/>
</dbReference>
<dbReference type="CDD" id="cd06999">
    <property type="entry name" value="cupin_HpaA-like_N"/>
    <property type="match status" value="1"/>
</dbReference>
<evidence type="ECO:0000256" key="1">
    <source>
        <dbReference type="ARBA" id="ARBA00023015"/>
    </source>
</evidence>
<dbReference type="InterPro" id="IPR014710">
    <property type="entry name" value="RmlC-like_jellyroll"/>
</dbReference>
<dbReference type="Gene3D" id="2.60.120.10">
    <property type="entry name" value="Jelly Rolls"/>
    <property type="match status" value="1"/>
</dbReference>
<evidence type="ECO:0000256" key="4">
    <source>
        <dbReference type="ARBA" id="ARBA00023163"/>
    </source>
</evidence>
<name>A0ABX5NM35_9HYPH</name>
<proteinExistence type="predicted"/>
<dbReference type="Gene3D" id="1.10.10.60">
    <property type="entry name" value="Homeodomain-like"/>
    <property type="match status" value="1"/>
</dbReference>
<keyword evidence="4" id="KW-0804">Transcription</keyword>
<evidence type="ECO:0000259" key="6">
    <source>
        <dbReference type="PROSITE" id="PS01124"/>
    </source>
</evidence>
<keyword evidence="2" id="KW-0238">DNA-binding</keyword>
<feature type="region of interest" description="Disordered" evidence="5">
    <location>
        <begin position="291"/>
        <end position="320"/>
    </location>
</feature>
<reference evidence="7 8" key="1">
    <citation type="submission" date="2018-06" db="EMBL/GenBank/DDBJ databases">
        <title>Rhizobium wuzhouense sp. nov., isolated from roots of Oryza officinalis.</title>
        <authorList>
            <person name="Yuan T."/>
        </authorList>
    </citation>
    <scope>NUCLEOTIDE SEQUENCE [LARGE SCALE GENOMIC DNA]</scope>
    <source>
        <strain evidence="7 8">W44</strain>
    </source>
</reference>
<dbReference type="PANTHER" id="PTHR43280:SF32">
    <property type="entry name" value="TRANSCRIPTIONAL REGULATORY PROTEIN"/>
    <property type="match status" value="1"/>
</dbReference>
<dbReference type="InterPro" id="IPR020449">
    <property type="entry name" value="Tscrpt_reg_AraC-type_HTH"/>
</dbReference>
<evidence type="ECO:0000256" key="5">
    <source>
        <dbReference type="SAM" id="MobiDB-lite"/>
    </source>
</evidence>
<keyword evidence="8" id="KW-1185">Reference proteome</keyword>
<evidence type="ECO:0000256" key="3">
    <source>
        <dbReference type="ARBA" id="ARBA00023159"/>
    </source>
</evidence>
<dbReference type="Pfam" id="PF12833">
    <property type="entry name" value="HTH_18"/>
    <property type="match status" value="1"/>
</dbReference>
<dbReference type="EMBL" id="QJRY01000013">
    <property type="protein sequence ID" value="PYB69816.1"/>
    <property type="molecule type" value="Genomic_DNA"/>
</dbReference>
<dbReference type="Proteomes" id="UP000247536">
    <property type="component" value="Unassembled WGS sequence"/>
</dbReference>
<dbReference type="PROSITE" id="PS01124">
    <property type="entry name" value="HTH_ARAC_FAMILY_2"/>
    <property type="match status" value="1"/>
</dbReference>
<dbReference type="InterPro" id="IPR011051">
    <property type="entry name" value="RmlC_Cupin_sf"/>
</dbReference>
<evidence type="ECO:0000313" key="7">
    <source>
        <dbReference type="EMBL" id="PYB69816.1"/>
    </source>
</evidence>
<dbReference type="RefSeq" id="WP_110794044.1">
    <property type="nucleotide sequence ID" value="NZ_QJRY01000013.1"/>
</dbReference>
<dbReference type="InterPro" id="IPR009057">
    <property type="entry name" value="Homeodomain-like_sf"/>
</dbReference>
<keyword evidence="1" id="KW-0805">Transcription regulation</keyword>
<comment type="caution">
    <text evidence="7">The sequence shown here is derived from an EMBL/GenBank/DDBJ whole genome shotgun (WGS) entry which is preliminary data.</text>
</comment>
<sequence length="320" mass="35637">MTKRNSGPTSIIPTYELYGEDDAASAQFRLHCETIPSRSSLHHWEIGLHRHEYFFQILLITRGSGDAVYGDQIVRFEPVSVLTVPPSVGHGFRFSPDIDGFVFTILANRLPVRPGDPGAIGAFLSQPRVTRLTEQTAESDLIRSNLERVAAEWNTRLSGRSVLMETGLATALVLTARIAAQEADEVEIGGDNDRRIEALLALLHREVRQHRPASFYANALGISTTHLNRVVKAKTGLSTQDLIARRLLEEAQRELLFTPDSVQEVAFRLGFADPAYFSRFFTRQTGVTPRNWKRQEQRRLGSRGEVAPSGNAASHPITAR</sequence>
<accession>A0ABX5NM35</accession>
<dbReference type="InterPro" id="IPR047264">
    <property type="entry name" value="Cupin_HpaA-like_N"/>
</dbReference>
<keyword evidence="3" id="KW-0010">Activator</keyword>
<dbReference type="PANTHER" id="PTHR43280">
    <property type="entry name" value="ARAC-FAMILY TRANSCRIPTIONAL REGULATOR"/>
    <property type="match status" value="1"/>
</dbReference>
<evidence type="ECO:0000256" key="2">
    <source>
        <dbReference type="ARBA" id="ARBA00023125"/>
    </source>
</evidence>
<dbReference type="SMART" id="SM00342">
    <property type="entry name" value="HTH_ARAC"/>
    <property type="match status" value="1"/>
</dbReference>
<dbReference type="InterPro" id="IPR003313">
    <property type="entry name" value="AraC-bd"/>
</dbReference>
<dbReference type="InterPro" id="IPR018060">
    <property type="entry name" value="HTH_AraC"/>
</dbReference>
<feature type="domain" description="HTH araC/xylS-type" evidence="6">
    <location>
        <begin position="197"/>
        <end position="295"/>
    </location>
</feature>